<reference evidence="1" key="1">
    <citation type="journal article" date="2022" name="Int. J. Mol. Sci.">
        <title>Draft Genome of Tanacetum Coccineum: Genomic Comparison of Closely Related Tanacetum-Family Plants.</title>
        <authorList>
            <person name="Yamashiro T."/>
            <person name="Shiraishi A."/>
            <person name="Nakayama K."/>
            <person name="Satake H."/>
        </authorList>
    </citation>
    <scope>NUCLEOTIDE SEQUENCE</scope>
</reference>
<organism evidence="1 2">
    <name type="scientific">Tanacetum coccineum</name>
    <dbReference type="NCBI Taxonomy" id="301880"/>
    <lineage>
        <taxon>Eukaryota</taxon>
        <taxon>Viridiplantae</taxon>
        <taxon>Streptophyta</taxon>
        <taxon>Embryophyta</taxon>
        <taxon>Tracheophyta</taxon>
        <taxon>Spermatophyta</taxon>
        <taxon>Magnoliopsida</taxon>
        <taxon>eudicotyledons</taxon>
        <taxon>Gunneridae</taxon>
        <taxon>Pentapetalae</taxon>
        <taxon>asterids</taxon>
        <taxon>campanulids</taxon>
        <taxon>Asterales</taxon>
        <taxon>Asteraceae</taxon>
        <taxon>Asteroideae</taxon>
        <taxon>Anthemideae</taxon>
        <taxon>Anthemidinae</taxon>
        <taxon>Tanacetum</taxon>
    </lineage>
</organism>
<proteinExistence type="predicted"/>
<evidence type="ECO:0008006" key="3">
    <source>
        <dbReference type="Google" id="ProtNLM"/>
    </source>
</evidence>
<accession>A0ABQ5BEJ2</accession>
<evidence type="ECO:0000313" key="1">
    <source>
        <dbReference type="EMBL" id="GJT12117.1"/>
    </source>
</evidence>
<comment type="caution">
    <text evidence="1">The sequence shown here is derived from an EMBL/GenBank/DDBJ whole genome shotgun (WGS) entry which is preliminary data.</text>
</comment>
<keyword evidence="2" id="KW-1185">Reference proteome</keyword>
<evidence type="ECO:0000313" key="2">
    <source>
        <dbReference type="Proteomes" id="UP001151760"/>
    </source>
</evidence>
<dbReference type="Proteomes" id="UP001151760">
    <property type="component" value="Unassembled WGS sequence"/>
</dbReference>
<sequence length="209" mass="23921">MENSSTLASTEAVKNVKIVQSCNGLLLCTGSGWPACYYVFNSPTNLFKRLPPLDYSDADSPFYLSDGLRMAFNPTKSWKLFKSHGCLLAVLRHYFGSREFTIYEMRKGCSVWSVGYLVNTDDFMNPLLEGWSIWSTIWSIVLGEREDDSCFVINLSRKVIQYNLISKTLHEIYDIGYNQRDDNLVVDELIMPFRADHSVYEFILSSVSV</sequence>
<gene>
    <name evidence="1" type="ORF">Tco_0859159</name>
</gene>
<name>A0ABQ5BEJ2_9ASTR</name>
<reference evidence="1" key="2">
    <citation type="submission" date="2022-01" db="EMBL/GenBank/DDBJ databases">
        <authorList>
            <person name="Yamashiro T."/>
            <person name="Shiraishi A."/>
            <person name="Satake H."/>
            <person name="Nakayama K."/>
        </authorList>
    </citation>
    <scope>NUCLEOTIDE SEQUENCE</scope>
</reference>
<dbReference type="EMBL" id="BQNB010013122">
    <property type="protein sequence ID" value="GJT12117.1"/>
    <property type="molecule type" value="Genomic_DNA"/>
</dbReference>
<protein>
    <recommendedName>
        <fullName evidence="3">F-box protein</fullName>
    </recommendedName>
</protein>